<evidence type="ECO:0000313" key="2">
    <source>
        <dbReference type="EMBL" id="MBK9297428.1"/>
    </source>
</evidence>
<dbReference type="Gene3D" id="1.25.10.10">
    <property type="entry name" value="Leucine-rich Repeat Variant"/>
    <property type="match status" value="2"/>
</dbReference>
<dbReference type="InterPro" id="IPR004155">
    <property type="entry name" value="PBS_lyase_HEAT"/>
</dbReference>
<comment type="caution">
    <text evidence="2">The sequence shown here is derived from an EMBL/GenBank/DDBJ whole genome shotgun (WGS) entry which is preliminary data.</text>
</comment>
<dbReference type="SUPFAM" id="SSF48371">
    <property type="entry name" value="ARM repeat"/>
    <property type="match status" value="1"/>
</dbReference>
<dbReference type="AlphaFoldDB" id="A0A936NDJ3"/>
<name>A0A936NDJ3_9ACTN</name>
<evidence type="ECO:0000256" key="1">
    <source>
        <dbReference type="SAM" id="MobiDB-lite"/>
    </source>
</evidence>
<gene>
    <name evidence="2" type="ORF">IPN02_11470</name>
</gene>
<dbReference type="Pfam" id="PF13646">
    <property type="entry name" value="HEAT_2"/>
    <property type="match status" value="1"/>
</dbReference>
<accession>A0A936NDJ3</accession>
<protein>
    <submittedName>
        <fullName evidence="2">HEAT repeat domain-containing protein</fullName>
    </submittedName>
</protein>
<proteinExistence type="predicted"/>
<reference evidence="2 3" key="1">
    <citation type="submission" date="2020-10" db="EMBL/GenBank/DDBJ databases">
        <title>Connecting structure to function with the recovery of over 1000 high-quality activated sludge metagenome-assembled genomes encoding full-length rRNA genes using long-read sequencing.</title>
        <authorList>
            <person name="Singleton C.M."/>
            <person name="Petriglieri F."/>
            <person name="Kristensen J.M."/>
            <person name="Kirkegaard R.H."/>
            <person name="Michaelsen T.Y."/>
            <person name="Andersen M.H."/>
            <person name="Karst S.M."/>
            <person name="Dueholm M.S."/>
            <person name="Nielsen P.H."/>
            <person name="Albertsen M."/>
        </authorList>
    </citation>
    <scope>NUCLEOTIDE SEQUENCE [LARGE SCALE GENOMIC DNA]</scope>
    <source>
        <strain evidence="2">Lyne_18-Q3-R50-59_MAXAC.006</strain>
    </source>
</reference>
<dbReference type="EMBL" id="JADJZA010000007">
    <property type="protein sequence ID" value="MBK9297428.1"/>
    <property type="molecule type" value="Genomic_DNA"/>
</dbReference>
<sequence>MSGGRNADTQRAELLRWDGLGDPPVASTHPTGVVRSARLLALGRHDRLGSADLIEGLSDDDQRVRLCSLRLAAAHPAVGDEALSEALREALAGDDHLVAEAAAAALGEGDPAAPSIRATVDALADAAGQHPDKLVREAAVAALGSIGHPSGADAVLAANDDVATVRRRAVLALAAFEGPEVERRLVAALKDRDWQVRQGAEDLLDAAPPPAEPHPGVDDPGGI</sequence>
<dbReference type="SMART" id="SM00567">
    <property type="entry name" value="EZ_HEAT"/>
    <property type="match status" value="3"/>
</dbReference>
<organism evidence="2 3">
    <name type="scientific">Candidatus Neomicrothrix subdominans</name>
    <dbReference type="NCBI Taxonomy" id="2954438"/>
    <lineage>
        <taxon>Bacteria</taxon>
        <taxon>Bacillati</taxon>
        <taxon>Actinomycetota</taxon>
        <taxon>Acidimicrobiia</taxon>
        <taxon>Acidimicrobiales</taxon>
        <taxon>Microthrixaceae</taxon>
        <taxon>Candidatus Neomicrothrix</taxon>
    </lineage>
</organism>
<evidence type="ECO:0000313" key="3">
    <source>
        <dbReference type="Proteomes" id="UP000727993"/>
    </source>
</evidence>
<feature type="region of interest" description="Disordered" evidence="1">
    <location>
        <begin position="199"/>
        <end position="223"/>
    </location>
</feature>
<dbReference type="Proteomes" id="UP000727993">
    <property type="component" value="Unassembled WGS sequence"/>
</dbReference>
<dbReference type="InterPro" id="IPR016024">
    <property type="entry name" value="ARM-type_fold"/>
</dbReference>
<dbReference type="InterPro" id="IPR011989">
    <property type="entry name" value="ARM-like"/>
</dbReference>